<dbReference type="CDD" id="cd04865">
    <property type="entry name" value="LigD_Pol_like_2"/>
    <property type="match status" value="1"/>
</dbReference>
<evidence type="ECO:0000256" key="20">
    <source>
        <dbReference type="ARBA" id="ARBA00034003"/>
    </source>
</evidence>
<dbReference type="Proteomes" id="UP000199041">
    <property type="component" value="Unassembled WGS sequence"/>
</dbReference>
<keyword evidence="13" id="KW-0239">DNA-directed DNA polymerase</keyword>
<dbReference type="PROSITE" id="PS00333">
    <property type="entry name" value="DNA_LIGASE_A2"/>
    <property type="match status" value="1"/>
</dbReference>
<evidence type="ECO:0000259" key="22">
    <source>
        <dbReference type="PROSITE" id="PS50160"/>
    </source>
</evidence>
<dbReference type="PANTHER" id="PTHR42705">
    <property type="entry name" value="BIFUNCTIONAL NON-HOMOLOGOUS END JOINING PROTEIN LIGD"/>
    <property type="match status" value="1"/>
</dbReference>
<dbReference type="Pfam" id="PF04679">
    <property type="entry name" value="DNA_ligase_A_C"/>
    <property type="match status" value="1"/>
</dbReference>
<evidence type="ECO:0000256" key="17">
    <source>
        <dbReference type="ARBA" id="ARBA00023211"/>
    </source>
</evidence>
<dbReference type="GO" id="GO:0006281">
    <property type="term" value="P:DNA repair"/>
    <property type="evidence" value="ECO:0007669"/>
    <property type="project" value="UniProtKB-KW"/>
</dbReference>
<comment type="catalytic activity">
    <reaction evidence="20">
        <text>ATP + (deoxyribonucleotide)n-3'-hydroxyl + 5'-phospho-(deoxyribonucleotide)m = (deoxyribonucleotide)n+m + AMP + diphosphate.</text>
        <dbReference type="EC" id="6.5.1.1"/>
    </reaction>
</comment>
<reference evidence="23 24" key="1">
    <citation type="submission" date="2016-10" db="EMBL/GenBank/DDBJ databases">
        <authorList>
            <person name="de Groot N.N."/>
        </authorList>
    </citation>
    <scope>NUCLEOTIDE SEQUENCE [LARGE SCALE GENOMIC DNA]</scope>
    <source>
        <strain evidence="23 24">Vu-144</strain>
    </source>
</reference>
<dbReference type="AlphaFoldDB" id="A0A1H3Z018"/>
<evidence type="ECO:0000256" key="3">
    <source>
        <dbReference type="ARBA" id="ARBA00022598"/>
    </source>
</evidence>
<dbReference type="NCBIfam" id="TIGR02776">
    <property type="entry name" value="NHEJ_ligase_prk"/>
    <property type="match status" value="1"/>
</dbReference>
<dbReference type="InterPro" id="IPR012309">
    <property type="entry name" value="DNA_ligase_ATP-dep_C"/>
</dbReference>
<evidence type="ECO:0000256" key="18">
    <source>
        <dbReference type="ARBA" id="ARBA00023268"/>
    </source>
</evidence>
<keyword evidence="24" id="KW-1185">Reference proteome</keyword>
<feature type="region of interest" description="Disordered" evidence="21">
    <location>
        <begin position="1"/>
        <end position="27"/>
    </location>
</feature>
<dbReference type="RefSeq" id="WP_091397262.1">
    <property type="nucleotide sequence ID" value="NZ_FNQY01000009.1"/>
</dbReference>
<dbReference type="Gene3D" id="3.30.1490.70">
    <property type="match status" value="1"/>
</dbReference>
<dbReference type="Gene3D" id="3.30.470.30">
    <property type="entry name" value="DNA ligase/mRNA capping enzyme"/>
    <property type="match status" value="1"/>
</dbReference>
<evidence type="ECO:0000256" key="14">
    <source>
        <dbReference type="ARBA" id="ARBA00023125"/>
    </source>
</evidence>
<keyword evidence="16" id="KW-0234">DNA repair</keyword>
<dbReference type="NCBIfam" id="TIGR02778">
    <property type="entry name" value="ligD_pol"/>
    <property type="match status" value="1"/>
</dbReference>
<evidence type="ECO:0000256" key="1">
    <source>
        <dbReference type="ARBA" id="ARBA00001936"/>
    </source>
</evidence>
<dbReference type="SUPFAM" id="SSF56091">
    <property type="entry name" value="DNA ligase/mRNA capping enzyme, catalytic domain"/>
    <property type="match status" value="1"/>
</dbReference>
<evidence type="ECO:0000256" key="13">
    <source>
        <dbReference type="ARBA" id="ARBA00022932"/>
    </source>
</evidence>
<sequence>MSNSLKKYENKRHFDKTPEPKGGNAKGQDLHFVIQKHDASRLHYDFRLEMDGVLKSWAIPKGLSLDPAVKRLAMQVEDHPYDYKDFEGLIPAGNYGAGTVIVWDEGTYEPINESSGKNKKAKEKALLNALDAGDLKFRLHGHKVQGEFALVKTHGSKMAENAWLLIKHKDEAVSKKDVTKLDKSVISGKSIEQMKKAPDKTYGNTSSKATSDSGVKIEKQKIKAKNAEKGKLTSKKKDSINGRQVSNIHEYDDNGLEEIFEGLPAVPMPDKVEPMLATLVDQPFDDKDWDFEIKWDGYRAIAYIKVNTTSRAPVSVDIRSRNQKDFGGKYYSIKKSLEKFDTSMVLDGELVVVDAAGIPQFGALQNWRSEADGQLIYYVFDLLWLKGKSLMDLPVTIRQSFLKEVITNNESDNIRIGYCVQERGKQFLESAAKLGLEGMVAKYRNSNYQPGHRSRSWLKIKVEQRQEVVIIGYTLNKGSSKKFSSLLLGIYDRGKLKYAGKVGTGFSEKDQQHIIHEFKDFITKSCPLNHVPALDQPSRFRPAPPGSTVTWLEPHFVGEISYRERTADGLFRHPSFKGLRPDKAPAKVVMEEKEITSHVLKQNKVAMKKSAEKINVVKQKRLTKNSEKNDNHSDTQVNSIKRKLISPVQKDNDSSLLNPTEKSQVKKVGGHEMKFTNLDKLYWKKEKIEKRALINYYYQMAPFILPYLKGRPQSLNRFPDGISGENFYQKDVTGKVPDWIQLFLYHSEGDKKDKHFLVVDGLSSLLYMASLGCIEMNPWSSTVKKPDNPTWCIIDLDPDKKKKGQQAFDEVIKAANVTHGILQQLGVEGYPKTSGASGIHIYIPLGNKYSYEQSKIFARLIVSMVHDQLPGITTLERSVADREGKMYLDFLQNRPQATIAAPYCVRPKPGATVSMPLDWSEVKPGLKREDFTINNALERVKKTGDLFKAVLGKGINLKEIFKKIE</sequence>
<evidence type="ECO:0000256" key="19">
    <source>
        <dbReference type="ARBA" id="ARBA00029943"/>
    </source>
</evidence>
<dbReference type="GO" id="GO:0003677">
    <property type="term" value="F:DNA binding"/>
    <property type="evidence" value="ECO:0007669"/>
    <property type="project" value="UniProtKB-KW"/>
</dbReference>
<evidence type="ECO:0000313" key="24">
    <source>
        <dbReference type="Proteomes" id="UP000199041"/>
    </source>
</evidence>
<dbReference type="CDD" id="cd07971">
    <property type="entry name" value="OBF_DNA_ligase_LigD"/>
    <property type="match status" value="1"/>
</dbReference>
<dbReference type="GO" id="GO:0003910">
    <property type="term" value="F:DNA ligase (ATP) activity"/>
    <property type="evidence" value="ECO:0007669"/>
    <property type="project" value="UniProtKB-EC"/>
</dbReference>
<dbReference type="GO" id="GO:0004527">
    <property type="term" value="F:exonuclease activity"/>
    <property type="evidence" value="ECO:0007669"/>
    <property type="project" value="UniProtKB-KW"/>
</dbReference>
<feature type="region of interest" description="Disordered" evidence="21">
    <location>
        <begin position="196"/>
        <end position="241"/>
    </location>
</feature>
<gene>
    <name evidence="23" type="ORF">SAMN05192529_109137</name>
</gene>
<dbReference type="InterPro" id="IPR014144">
    <property type="entry name" value="LigD_PE_domain"/>
</dbReference>
<feature type="compositionally biased region" description="Basic and acidic residues" evidence="21">
    <location>
        <begin position="624"/>
        <end position="633"/>
    </location>
</feature>
<dbReference type="InterPro" id="IPR014145">
    <property type="entry name" value="LigD_pol_dom"/>
</dbReference>
<dbReference type="Gene3D" id="2.40.50.140">
    <property type="entry name" value="Nucleic acid-binding proteins"/>
    <property type="match status" value="1"/>
</dbReference>
<keyword evidence="4" id="KW-0808">Transferase</keyword>
<keyword evidence="8" id="KW-0547">Nucleotide-binding</keyword>
<feature type="region of interest" description="Disordered" evidence="21">
    <location>
        <begin position="616"/>
        <end position="643"/>
    </location>
</feature>
<keyword evidence="15" id="KW-0233">DNA recombination</keyword>
<dbReference type="Pfam" id="PF01068">
    <property type="entry name" value="DNA_ligase_A_M"/>
    <property type="match status" value="1"/>
</dbReference>
<dbReference type="OrthoDB" id="9802472at2"/>
<evidence type="ECO:0000256" key="2">
    <source>
        <dbReference type="ARBA" id="ARBA00012727"/>
    </source>
</evidence>
<keyword evidence="10" id="KW-0378">Hydrolase</keyword>
<dbReference type="InterPro" id="IPR012340">
    <property type="entry name" value="NA-bd_OB-fold"/>
</dbReference>
<dbReference type="CDD" id="cd07906">
    <property type="entry name" value="Adenylation_DNA_ligase_LigD_LigC"/>
    <property type="match status" value="1"/>
</dbReference>
<keyword evidence="7" id="KW-0479">Metal-binding</keyword>
<dbReference type="EC" id="6.5.1.1" evidence="2"/>
<evidence type="ECO:0000256" key="9">
    <source>
        <dbReference type="ARBA" id="ARBA00022763"/>
    </source>
</evidence>
<dbReference type="Pfam" id="PF13298">
    <property type="entry name" value="LigD_N"/>
    <property type="match status" value="1"/>
</dbReference>
<organism evidence="23 24">
    <name type="scientific">Arachidicoccus rhizosphaerae</name>
    <dbReference type="NCBI Taxonomy" id="551991"/>
    <lineage>
        <taxon>Bacteria</taxon>
        <taxon>Pseudomonadati</taxon>
        <taxon>Bacteroidota</taxon>
        <taxon>Chitinophagia</taxon>
        <taxon>Chitinophagales</taxon>
        <taxon>Chitinophagaceae</taxon>
        <taxon>Arachidicoccus</taxon>
    </lineage>
</organism>
<dbReference type="PANTHER" id="PTHR42705:SF2">
    <property type="entry name" value="BIFUNCTIONAL NON-HOMOLOGOUS END JOINING PROTEIN LIGD"/>
    <property type="match status" value="1"/>
</dbReference>
<dbReference type="InterPro" id="IPR014143">
    <property type="entry name" value="NHEJ_ligase_prk"/>
</dbReference>
<comment type="cofactor">
    <cofactor evidence="1">
        <name>Mn(2+)</name>
        <dbReference type="ChEBI" id="CHEBI:29035"/>
    </cofactor>
</comment>
<keyword evidence="18" id="KW-0511">Multifunctional enzyme</keyword>
<evidence type="ECO:0000256" key="4">
    <source>
        <dbReference type="ARBA" id="ARBA00022679"/>
    </source>
</evidence>
<dbReference type="InterPro" id="IPR014146">
    <property type="entry name" value="LigD_ligase_dom"/>
</dbReference>
<dbReference type="PROSITE" id="PS50160">
    <property type="entry name" value="DNA_LIGASE_A3"/>
    <property type="match status" value="1"/>
</dbReference>
<protein>
    <recommendedName>
        <fullName evidence="2">DNA ligase (ATP)</fullName>
        <ecNumber evidence="2">6.5.1.1</ecNumber>
    </recommendedName>
    <alternativeName>
        <fullName evidence="19">NHEJ DNA polymerase</fullName>
    </alternativeName>
</protein>
<evidence type="ECO:0000256" key="21">
    <source>
        <dbReference type="SAM" id="MobiDB-lite"/>
    </source>
</evidence>
<evidence type="ECO:0000256" key="7">
    <source>
        <dbReference type="ARBA" id="ARBA00022723"/>
    </source>
</evidence>
<dbReference type="NCBIfam" id="TIGR02777">
    <property type="entry name" value="LigD_PE_dom"/>
    <property type="match status" value="1"/>
</dbReference>
<proteinExistence type="predicted"/>
<keyword evidence="5" id="KW-0548">Nucleotidyltransferase</keyword>
<keyword evidence="11" id="KW-0269">Exonuclease</keyword>
<feature type="domain" description="ATP-dependent DNA ligase family profile" evidence="22">
    <location>
        <begin position="368"/>
        <end position="503"/>
    </location>
</feature>
<dbReference type="STRING" id="551991.SAMN05192529_109137"/>
<dbReference type="GO" id="GO:0003887">
    <property type="term" value="F:DNA-directed DNA polymerase activity"/>
    <property type="evidence" value="ECO:0007669"/>
    <property type="project" value="UniProtKB-KW"/>
</dbReference>
<dbReference type="Gene3D" id="3.90.920.10">
    <property type="entry name" value="DNA primase, PRIM domain"/>
    <property type="match status" value="1"/>
</dbReference>
<feature type="compositionally biased region" description="Basic and acidic residues" evidence="21">
    <location>
        <begin position="215"/>
        <end position="240"/>
    </location>
</feature>
<feature type="compositionally biased region" description="Basic and acidic residues" evidence="21">
    <location>
        <begin position="1"/>
        <end position="19"/>
    </location>
</feature>
<accession>A0A1H3Z018</accession>
<keyword evidence="12" id="KW-0067">ATP-binding</keyword>
<dbReference type="Pfam" id="PF21686">
    <property type="entry name" value="LigD_Prim-Pol"/>
    <property type="match status" value="1"/>
</dbReference>
<feature type="compositionally biased region" description="Polar residues" evidence="21">
    <location>
        <begin position="202"/>
        <end position="213"/>
    </location>
</feature>
<dbReference type="GO" id="GO:0046872">
    <property type="term" value="F:metal ion binding"/>
    <property type="evidence" value="ECO:0007669"/>
    <property type="project" value="UniProtKB-KW"/>
</dbReference>
<evidence type="ECO:0000256" key="8">
    <source>
        <dbReference type="ARBA" id="ARBA00022741"/>
    </source>
</evidence>
<evidence type="ECO:0000256" key="6">
    <source>
        <dbReference type="ARBA" id="ARBA00022722"/>
    </source>
</evidence>
<evidence type="ECO:0000313" key="23">
    <source>
        <dbReference type="EMBL" id="SEA16654.1"/>
    </source>
</evidence>
<dbReference type="SUPFAM" id="SSF50249">
    <property type="entry name" value="Nucleic acid-binding proteins"/>
    <property type="match status" value="1"/>
</dbReference>
<dbReference type="EMBL" id="FNQY01000009">
    <property type="protein sequence ID" value="SEA16654.1"/>
    <property type="molecule type" value="Genomic_DNA"/>
</dbReference>
<name>A0A1H3Z018_9BACT</name>
<dbReference type="InterPro" id="IPR016059">
    <property type="entry name" value="DNA_ligase_ATP-dep_CS"/>
</dbReference>
<dbReference type="NCBIfam" id="TIGR02779">
    <property type="entry name" value="NHEJ_ligase_lig"/>
    <property type="match status" value="1"/>
</dbReference>
<evidence type="ECO:0000256" key="11">
    <source>
        <dbReference type="ARBA" id="ARBA00022839"/>
    </source>
</evidence>
<keyword evidence="17" id="KW-0464">Manganese</keyword>
<dbReference type="InterPro" id="IPR012310">
    <property type="entry name" value="DNA_ligase_ATP-dep_cent"/>
</dbReference>
<evidence type="ECO:0000256" key="10">
    <source>
        <dbReference type="ARBA" id="ARBA00022801"/>
    </source>
</evidence>
<dbReference type="GO" id="GO:0005524">
    <property type="term" value="F:ATP binding"/>
    <property type="evidence" value="ECO:0007669"/>
    <property type="project" value="UniProtKB-KW"/>
</dbReference>
<keyword evidence="9" id="KW-0227">DNA damage</keyword>
<keyword evidence="14" id="KW-0238">DNA-binding</keyword>
<evidence type="ECO:0000256" key="5">
    <source>
        <dbReference type="ARBA" id="ARBA00022695"/>
    </source>
</evidence>
<dbReference type="GO" id="GO:0006310">
    <property type="term" value="P:DNA recombination"/>
    <property type="evidence" value="ECO:0007669"/>
    <property type="project" value="UniProtKB-KW"/>
</dbReference>
<keyword evidence="3" id="KW-0436">Ligase</keyword>
<dbReference type="InterPro" id="IPR052171">
    <property type="entry name" value="NHEJ_LigD"/>
</dbReference>
<keyword evidence="6" id="KW-0540">Nuclease</keyword>
<evidence type="ECO:0000256" key="12">
    <source>
        <dbReference type="ARBA" id="ARBA00022840"/>
    </source>
</evidence>
<evidence type="ECO:0000256" key="16">
    <source>
        <dbReference type="ARBA" id="ARBA00023204"/>
    </source>
</evidence>
<evidence type="ECO:0000256" key="15">
    <source>
        <dbReference type="ARBA" id="ARBA00023172"/>
    </source>
</evidence>